<dbReference type="Gene3D" id="3.30.450.20">
    <property type="entry name" value="PAS domain"/>
    <property type="match status" value="1"/>
</dbReference>
<dbReference type="Gene3D" id="3.30.565.10">
    <property type="entry name" value="Histidine kinase-like ATPase, C-terminal domain"/>
    <property type="match status" value="1"/>
</dbReference>
<sequence length="674" mass="74011">MTLLTRIPLRWSIPLALLLLLLLAEAVTFGYSRRAADAQEEAAALELVTQDMHQLQETIRYRLSPDDWSGAQAALSTWGGHPAVQRLVLTDESGKVTASSRVELVGRPVASVFPGLDPQLARRAAATLAGQVAPAPDRNTIVACSPIPFGTRGKLGAHRLGMLYQSYDMSFRKAVRRHALQRHVLITGSFHAACMVALGIFLHLVFSRRVGVLVAAARRFTAGDLAARAGLGGEDELAQLGAAYDRMATEIGRSHEALRQVADKYRVVADNTYDWEFWIDAAGQFVYTSPSCQRVSGRTAGEFLADPELMERIVHPDDVPLFREHRHDLGNGAPATARLQFRIFHTDGSLRWIEHACRPIHDAAGNFQGIRGSNRDITEQIDADAALRKVSRELEQRVEERTGALNRKTTELADSQRALINLVDDLNQKTAELQGVNVRLTELDQLKSMFIASMSHELRTPLNSIIGFSSIMLHGWTGAINHEQQENLEIILRSGRHLLNLVNDVIDVSRIEAGQVGAVVEEFDLGELVAEAVNLVRRDAEERGLALRVAAVPVALRTDRRRLLQGVLNLLSNAVKFTKRGGIDLTVSIEGAGEPSRVAIAVRDTGVGIREQDLTRMFQPFVRFGPPDEAAPGTGLGLYLTHKLVTEVLHGEVTVESELGRGSRFSISIPARLP</sequence>
<keyword evidence="4" id="KW-0597">Phosphoprotein</keyword>
<feature type="domain" description="Histidine kinase" evidence="7">
    <location>
        <begin position="453"/>
        <end position="673"/>
    </location>
</feature>
<feature type="domain" description="HAMP" evidence="10">
    <location>
        <begin position="204"/>
        <end position="256"/>
    </location>
</feature>
<evidence type="ECO:0000259" key="8">
    <source>
        <dbReference type="PROSITE" id="PS50112"/>
    </source>
</evidence>
<organism evidence="11 12">
    <name type="scientific">Geomesophilobacter sediminis</name>
    <dbReference type="NCBI Taxonomy" id="2798584"/>
    <lineage>
        <taxon>Bacteria</taxon>
        <taxon>Pseudomonadati</taxon>
        <taxon>Thermodesulfobacteriota</taxon>
        <taxon>Desulfuromonadia</taxon>
        <taxon>Geobacterales</taxon>
        <taxon>Geobacteraceae</taxon>
        <taxon>Geomesophilobacter</taxon>
    </lineage>
</organism>
<keyword evidence="12" id="KW-1185">Reference proteome</keyword>
<evidence type="ECO:0000313" key="12">
    <source>
        <dbReference type="Proteomes" id="UP000636888"/>
    </source>
</evidence>
<dbReference type="Proteomes" id="UP000636888">
    <property type="component" value="Unassembled WGS sequence"/>
</dbReference>
<dbReference type="InterPro" id="IPR003660">
    <property type="entry name" value="HAMP_dom"/>
</dbReference>
<feature type="domain" description="PAS" evidence="8">
    <location>
        <begin position="261"/>
        <end position="333"/>
    </location>
</feature>
<evidence type="ECO:0000259" key="7">
    <source>
        <dbReference type="PROSITE" id="PS50109"/>
    </source>
</evidence>
<dbReference type="SMART" id="SM00091">
    <property type="entry name" value="PAS"/>
    <property type="match status" value="1"/>
</dbReference>
<dbReference type="SMART" id="SM00387">
    <property type="entry name" value="HATPase_c"/>
    <property type="match status" value="1"/>
</dbReference>
<evidence type="ECO:0000256" key="2">
    <source>
        <dbReference type="ARBA" id="ARBA00004370"/>
    </source>
</evidence>
<dbReference type="NCBIfam" id="TIGR00229">
    <property type="entry name" value="sensory_box"/>
    <property type="match status" value="1"/>
</dbReference>
<comment type="catalytic activity">
    <reaction evidence="1">
        <text>ATP + protein L-histidine = ADP + protein N-phospho-L-histidine.</text>
        <dbReference type="EC" id="2.7.13.3"/>
    </reaction>
</comment>
<dbReference type="AlphaFoldDB" id="A0A8J7S8S5"/>
<dbReference type="CDD" id="cd06225">
    <property type="entry name" value="HAMP"/>
    <property type="match status" value="1"/>
</dbReference>
<dbReference type="Pfam" id="PF08447">
    <property type="entry name" value="PAS_3"/>
    <property type="match status" value="1"/>
</dbReference>
<dbReference type="PROSITE" id="PS50113">
    <property type="entry name" value="PAC"/>
    <property type="match status" value="1"/>
</dbReference>
<dbReference type="EC" id="2.7.13.3" evidence="3"/>
<dbReference type="InterPro" id="IPR003594">
    <property type="entry name" value="HATPase_dom"/>
</dbReference>
<dbReference type="SMART" id="SM00304">
    <property type="entry name" value="HAMP"/>
    <property type="match status" value="1"/>
</dbReference>
<dbReference type="InterPro" id="IPR000014">
    <property type="entry name" value="PAS"/>
</dbReference>
<evidence type="ECO:0000256" key="4">
    <source>
        <dbReference type="ARBA" id="ARBA00022553"/>
    </source>
</evidence>
<dbReference type="Pfam" id="PF00512">
    <property type="entry name" value="HisKA"/>
    <property type="match status" value="1"/>
</dbReference>
<dbReference type="SMART" id="SM00388">
    <property type="entry name" value="HisKA"/>
    <property type="match status" value="1"/>
</dbReference>
<dbReference type="InterPro" id="IPR005467">
    <property type="entry name" value="His_kinase_dom"/>
</dbReference>
<dbReference type="InterPro" id="IPR035965">
    <property type="entry name" value="PAS-like_dom_sf"/>
</dbReference>
<evidence type="ECO:0000256" key="5">
    <source>
        <dbReference type="ARBA" id="ARBA00022679"/>
    </source>
</evidence>
<dbReference type="Pfam" id="PF00672">
    <property type="entry name" value="HAMP"/>
    <property type="match status" value="1"/>
</dbReference>
<dbReference type="SUPFAM" id="SSF55785">
    <property type="entry name" value="PYP-like sensor domain (PAS domain)"/>
    <property type="match status" value="1"/>
</dbReference>
<dbReference type="InterPro" id="IPR036890">
    <property type="entry name" value="HATPase_C_sf"/>
</dbReference>
<dbReference type="InterPro" id="IPR004358">
    <property type="entry name" value="Sig_transdc_His_kin-like_C"/>
</dbReference>
<accession>A0A8J7S8S5</accession>
<dbReference type="EMBL" id="JAEMHM010000029">
    <property type="protein sequence ID" value="MBJ6727777.1"/>
    <property type="molecule type" value="Genomic_DNA"/>
</dbReference>
<evidence type="ECO:0000259" key="10">
    <source>
        <dbReference type="PROSITE" id="PS50885"/>
    </source>
</evidence>
<dbReference type="SUPFAM" id="SSF47384">
    <property type="entry name" value="Homodimeric domain of signal transducing histidine kinase"/>
    <property type="match status" value="1"/>
</dbReference>
<proteinExistence type="predicted"/>
<reference evidence="11" key="1">
    <citation type="submission" date="2020-12" db="EMBL/GenBank/DDBJ databases">
        <title>Geomonas sp. Red875, isolated from river sediment.</title>
        <authorList>
            <person name="Xu Z."/>
            <person name="Zhang Z."/>
            <person name="Masuda Y."/>
            <person name="Itoh H."/>
            <person name="Senoo K."/>
        </authorList>
    </citation>
    <scope>NUCLEOTIDE SEQUENCE</scope>
    <source>
        <strain evidence="11">Red875</strain>
    </source>
</reference>
<dbReference type="SMART" id="SM00086">
    <property type="entry name" value="PAC"/>
    <property type="match status" value="1"/>
</dbReference>
<dbReference type="PROSITE" id="PS50112">
    <property type="entry name" value="PAS"/>
    <property type="match status" value="1"/>
</dbReference>
<keyword evidence="6" id="KW-0418">Kinase</keyword>
<dbReference type="InterPro" id="IPR036097">
    <property type="entry name" value="HisK_dim/P_sf"/>
</dbReference>
<dbReference type="PRINTS" id="PR00344">
    <property type="entry name" value="BCTRLSENSOR"/>
</dbReference>
<evidence type="ECO:0000313" key="11">
    <source>
        <dbReference type="EMBL" id="MBJ6727777.1"/>
    </source>
</evidence>
<dbReference type="Gene3D" id="6.10.340.10">
    <property type="match status" value="1"/>
</dbReference>
<dbReference type="PROSITE" id="PS50109">
    <property type="entry name" value="HIS_KIN"/>
    <property type="match status" value="1"/>
</dbReference>
<keyword evidence="5" id="KW-0808">Transferase</keyword>
<dbReference type="SUPFAM" id="SSF55874">
    <property type="entry name" value="ATPase domain of HSP90 chaperone/DNA topoisomerase II/histidine kinase"/>
    <property type="match status" value="1"/>
</dbReference>
<evidence type="ECO:0000256" key="3">
    <source>
        <dbReference type="ARBA" id="ARBA00012438"/>
    </source>
</evidence>
<name>A0A8J7S8S5_9BACT</name>
<evidence type="ECO:0000256" key="1">
    <source>
        <dbReference type="ARBA" id="ARBA00000085"/>
    </source>
</evidence>
<comment type="caution">
    <text evidence="11">The sequence shown here is derived from an EMBL/GenBank/DDBJ whole genome shotgun (WGS) entry which is preliminary data.</text>
</comment>
<evidence type="ECO:0000256" key="6">
    <source>
        <dbReference type="ARBA" id="ARBA00022777"/>
    </source>
</evidence>
<dbReference type="PANTHER" id="PTHR43047">
    <property type="entry name" value="TWO-COMPONENT HISTIDINE PROTEIN KINASE"/>
    <property type="match status" value="1"/>
</dbReference>
<dbReference type="InterPro" id="IPR013655">
    <property type="entry name" value="PAS_fold_3"/>
</dbReference>
<dbReference type="PROSITE" id="PS50885">
    <property type="entry name" value="HAMP"/>
    <property type="match status" value="1"/>
</dbReference>
<feature type="domain" description="PAC" evidence="9">
    <location>
        <begin position="337"/>
        <end position="389"/>
    </location>
</feature>
<comment type="subcellular location">
    <subcellularLocation>
        <location evidence="2">Membrane</location>
    </subcellularLocation>
</comment>
<dbReference type="CDD" id="cd00082">
    <property type="entry name" value="HisKA"/>
    <property type="match status" value="1"/>
</dbReference>
<protein>
    <recommendedName>
        <fullName evidence="3">histidine kinase</fullName>
        <ecNumber evidence="3">2.7.13.3</ecNumber>
    </recommendedName>
</protein>
<dbReference type="InterPro" id="IPR001610">
    <property type="entry name" value="PAC"/>
</dbReference>
<dbReference type="Gene3D" id="1.10.287.130">
    <property type="match status" value="1"/>
</dbReference>
<dbReference type="GO" id="GO:0000155">
    <property type="term" value="F:phosphorelay sensor kinase activity"/>
    <property type="evidence" value="ECO:0007669"/>
    <property type="project" value="InterPro"/>
</dbReference>
<dbReference type="CDD" id="cd00130">
    <property type="entry name" value="PAS"/>
    <property type="match status" value="1"/>
</dbReference>
<dbReference type="InterPro" id="IPR000700">
    <property type="entry name" value="PAS-assoc_C"/>
</dbReference>
<dbReference type="GO" id="GO:0016020">
    <property type="term" value="C:membrane"/>
    <property type="evidence" value="ECO:0007669"/>
    <property type="project" value="UniProtKB-SubCell"/>
</dbReference>
<dbReference type="Pfam" id="PF02518">
    <property type="entry name" value="HATPase_c"/>
    <property type="match status" value="1"/>
</dbReference>
<dbReference type="RefSeq" id="WP_199386917.1">
    <property type="nucleotide sequence ID" value="NZ_JAEMHM010000029.1"/>
</dbReference>
<evidence type="ECO:0000259" key="9">
    <source>
        <dbReference type="PROSITE" id="PS50113"/>
    </source>
</evidence>
<dbReference type="InterPro" id="IPR003661">
    <property type="entry name" value="HisK_dim/P_dom"/>
</dbReference>
<gene>
    <name evidence="11" type="ORF">JFN93_23970</name>
</gene>